<reference evidence="1" key="1">
    <citation type="submission" date="2020-07" db="EMBL/GenBank/DDBJ databases">
        <authorList>
            <person name="Lin J."/>
        </authorList>
    </citation>
    <scope>NUCLEOTIDE SEQUENCE</scope>
</reference>
<dbReference type="AlphaFoldDB" id="A0A6V7PLJ0"/>
<name>A0A6V7PLJ0_ANACO</name>
<organism evidence="1">
    <name type="scientific">Ananas comosus var. bracteatus</name>
    <name type="common">red pineapple</name>
    <dbReference type="NCBI Taxonomy" id="296719"/>
    <lineage>
        <taxon>Eukaryota</taxon>
        <taxon>Viridiplantae</taxon>
        <taxon>Streptophyta</taxon>
        <taxon>Embryophyta</taxon>
        <taxon>Tracheophyta</taxon>
        <taxon>Spermatophyta</taxon>
        <taxon>Magnoliopsida</taxon>
        <taxon>Liliopsida</taxon>
        <taxon>Poales</taxon>
        <taxon>Bromeliaceae</taxon>
        <taxon>Bromelioideae</taxon>
        <taxon>Ananas</taxon>
    </lineage>
</organism>
<dbReference type="EMBL" id="LR862149">
    <property type="protein sequence ID" value="CAD1831752.1"/>
    <property type="molecule type" value="Genomic_DNA"/>
</dbReference>
<evidence type="ECO:0000313" key="1">
    <source>
        <dbReference type="EMBL" id="CAD1831752.1"/>
    </source>
</evidence>
<accession>A0A6V7PLJ0</accession>
<sequence length="370" mass="41304">MHDARQWKSKGIEADGRLRQLRQRQRGGRARFLDFVNSGCGTTGRWRWVPKGSYTKGIRAQQSKELVDGEKKLALPEPDRRSTGVAKNSLNPDNERRFQRLMVFLHSLQDGVGEGFNAQLYSTRSIDDKHQTGKDLDRFRAEKVGRSIWWLFACAVPNFAYVVPSSLSGRDQLGVSAPNYERTKLSDLLARTASESAPFEFRYKLADIEWTALVAPSLPAVFTAPNTMAGEPRAVPCTLGAVPTPLTTRRTFLTATWCTLSEMGTAAARRAGLYHDEIFGISKIFNCKGYLFTASFLDGVYQCPQEGFGDILTGFGTKEGGTFFNEHLRLKLGLEMFLASLRLGLRTYFGSFVVAVKLVICKKKAPPQPR</sequence>
<gene>
    <name evidence="1" type="ORF">CB5_LOCUS14963</name>
</gene>
<protein>
    <submittedName>
        <fullName evidence="1">Uncharacterized protein</fullName>
    </submittedName>
</protein>
<proteinExistence type="predicted"/>